<sequence length="75" mass="8748">MQSYELTDMIIDDDFYGEETVTATITHEDKNYSVTFKKNDLEIINSWVFEEETSLPANLTDELIEAVRNEVRGRI</sequence>
<comment type="caution">
    <text evidence="1">The sequence shown here is derived from an EMBL/GenBank/DDBJ whole genome shotgun (WGS) entry which is preliminary data.</text>
</comment>
<evidence type="ECO:0000313" key="2">
    <source>
        <dbReference type="Proteomes" id="UP000678228"/>
    </source>
</evidence>
<name>A0A941ANV5_9BACI</name>
<gene>
    <name evidence="1" type="ORF">J7W16_06460</name>
</gene>
<dbReference type="Proteomes" id="UP000678228">
    <property type="component" value="Unassembled WGS sequence"/>
</dbReference>
<dbReference type="RefSeq" id="WP_210596449.1">
    <property type="nucleotide sequence ID" value="NZ_JAGKSQ010000002.1"/>
</dbReference>
<keyword evidence="2" id="KW-1185">Reference proteome</keyword>
<reference evidence="1" key="1">
    <citation type="submission" date="2021-03" db="EMBL/GenBank/DDBJ databases">
        <title>Bacillus suaedae sp. nov., isolated from Suaeda aralocaspica.</title>
        <authorList>
            <person name="Lei R.F.R."/>
        </authorList>
    </citation>
    <scope>NUCLEOTIDE SEQUENCE</scope>
    <source>
        <strain evidence="1">YZJH907-2</strain>
    </source>
</reference>
<organism evidence="1 2">
    <name type="scientific">Halalkalibacter suaedae</name>
    <dbReference type="NCBI Taxonomy" id="2822140"/>
    <lineage>
        <taxon>Bacteria</taxon>
        <taxon>Bacillati</taxon>
        <taxon>Bacillota</taxon>
        <taxon>Bacilli</taxon>
        <taxon>Bacillales</taxon>
        <taxon>Bacillaceae</taxon>
        <taxon>Halalkalibacter</taxon>
    </lineage>
</organism>
<protein>
    <submittedName>
        <fullName evidence="1">Uncharacterized protein</fullName>
    </submittedName>
</protein>
<dbReference type="AlphaFoldDB" id="A0A941ANV5"/>
<dbReference type="EMBL" id="JAGKSQ010000002">
    <property type="protein sequence ID" value="MBP3950772.1"/>
    <property type="molecule type" value="Genomic_DNA"/>
</dbReference>
<accession>A0A941ANV5</accession>
<proteinExistence type="predicted"/>
<evidence type="ECO:0000313" key="1">
    <source>
        <dbReference type="EMBL" id="MBP3950772.1"/>
    </source>
</evidence>